<keyword evidence="1" id="KW-0472">Membrane</keyword>
<feature type="transmembrane region" description="Helical" evidence="1">
    <location>
        <begin position="12"/>
        <end position="32"/>
    </location>
</feature>
<keyword evidence="1" id="KW-1133">Transmembrane helix</keyword>
<dbReference type="EMBL" id="UGQL01000001">
    <property type="protein sequence ID" value="STZ28028.1"/>
    <property type="molecule type" value="Genomic_DNA"/>
</dbReference>
<sequence length="830" mass="89849">MKKLNLKSIQYIVWIMVAVFFNIATVFGQTNLHTTKIKDGSVANSDQTAAPATLLELESSTKGFLLPRMTTAERNAISISDVERGNGLVIYNKDTDCINYWSREGNRWLSLCGTLPPAIVDVTDCSRIVLSASGKDYLEQGKFLRDTDILYIQLNVQEAGSYHVTATPTPENGYSFSKSGTFNAPGVYTVALEGLGTPLAGNDGTGGGDVLTFSINGKVSTSCTNTRIKVRPSELNFRIVEGQNVTTSWNGFIGVPLNANDNKVELNVNVTTPGFWRIQSTNTVNGMSFAGSGEFTTEGLQRIEIVGQGTPINSTPVSDPNRFTFTTNSISNSSATNVSVMVHVKAVAFELVCDDTNNKIEIRGSYQEDTKLTQANSILIPVKVLAPGTTSIELKGAFVVGNATTPVSFKANNVNLAFNPNRNNIQYVTLYPEDVRIPKGTTAIKFTDLTPGTSAICTTFPEITVEVQPIRYSVLCHTVRVNGSYLVDSSLGANNFIELQVNVDYPGPYSITTNEVNGVSFSASGTFTGQGQQTIRLVPSGRYTEGGNLNYTITTNSQAGTTTCSARVDVRFRDIVVLRLGSNSYGPSTSNTYAGGAILNSKVNFGPNGKVKVNNIRIVDTGHQGENLRNFITSNQVDIIVNVIGYNATAATNQVLLDFVQNQKGVLITSDENTVHTTTKSFIEALTHTTGITYNNRFTMLNPVLSSANNDPIINGPFGNLSGKYLGNDATNGWYYSNLPSSIVPLITKQNDASSVWALKHRDLGYVFVGDGGWFVGTATNTSTNVWPSRYLADGTPVGKPYYQGTTVYNAVLYANLMAWAIEYVKENRH</sequence>
<keyword evidence="1" id="KW-0812">Transmembrane</keyword>
<dbReference type="AlphaFoldDB" id="A0A378RMS9"/>
<evidence type="ECO:0000313" key="3">
    <source>
        <dbReference type="Proteomes" id="UP000255024"/>
    </source>
</evidence>
<dbReference type="Proteomes" id="UP000255024">
    <property type="component" value="Unassembled WGS sequence"/>
</dbReference>
<gene>
    <name evidence="2" type="ORF">NCTC11179_01566</name>
</gene>
<accession>A0A378RMS9</accession>
<organism evidence="2 3">
    <name type="scientific">Myroides odoratus</name>
    <name type="common">Flavobacterium odoratum</name>
    <dbReference type="NCBI Taxonomy" id="256"/>
    <lineage>
        <taxon>Bacteria</taxon>
        <taxon>Pseudomonadati</taxon>
        <taxon>Bacteroidota</taxon>
        <taxon>Flavobacteriia</taxon>
        <taxon>Flavobacteriales</taxon>
        <taxon>Flavobacteriaceae</taxon>
        <taxon>Myroides</taxon>
    </lineage>
</organism>
<evidence type="ECO:0000313" key="2">
    <source>
        <dbReference type="EMBL" id="STZ28028.1"/>
    </source>
</evidence>
<keyword evidence="3" id="KW-1185">Reference proteome</keyword>
<protein>
    <submittedName>
        <fullName evidence="2">Uncharacterized protein</fullName>
    </submittedName>
</protein>
<proteinExistence type="predicted"/>
<reference evidence="2 3" key="1">
    <citation type="submission" date="2018-06" db="EMBL/GenBank/DDBJ databases">
        <authorList>
            <consortium name="Pathogen Informatics"/>
            <person name="Doyle S."/>
        </authorList>
    </citation>
    <scope>NUCLEOTIDE SEQUENCE [LARGE SCALE GENOMIC DNA]</scope>
    <source>
        <strain evidence="2 3">NCTC11179</strain>
    </source>
</reference>
<dbReference type="RefSeq" id="WP_115090852.1">
    <property type="nucleotide sequence ID" value="NZ_CP068107.1"/>
</dbReference>
<evidence type="ECO:0000256" key="1">
    <source>
        <dbReference type="SAM" id="Phobius"/>
    </source>
</evidence>
<name>A0A378RMS9_MYROD</name>